<organism evidence="3 4">
    <name type="scientific">Candidatus Glassbacteria bacterium RIFCSPLOWO2_12_FULL_58_11</name>
    <dbReference type="NCBI Taxonomy" id="1817867"/>
    <lineage>
        <taxon>Bacteria</taxon>
        <taxon>Candidatus Glassiibacteriota</taxon>
    </lineage>
</organism>
<accession>A0A1F5YSE6</accession>
<dbReference type="CDD" id="cd00093">
    <property type="entry name" value="HTH_XRE"/>
    <property type="match status" value="1"/>
</dbReference>
<proteinExistence type="predicted"/>
<evidence type="ECO:0000256" key="1">
    <source>
        <dbReference type="ARBA" id="ARBA00023125"/>
    </source>
</evidence>
<dbReference type="Proteomes" id="UP000179129">
    <property type="component" value="Unassembled WGS sequence"/>
</dbReference>
<name>A0A1F5YSE6_9BACT</name>
<dbReference type="STRING" id="1817867.A3F83_05560"/>
<evidence type="ECO:0000313" key="4">
    <source>
        <dbReference type="Proteomes" id="UP000179129"/>
    </source>
</evidence>
<evidence type="ECO:0000259" key="2">
    <source>
        <dbReference type="PROSITE" id="PS50943"/>
    </source>
</evidence>
<protein>
    <recommendedName>
        <fullName evidence="2">HTH cro/C1-type domain-containing protein</fullName>
    </recommendedName>
</protein>
<dbReference type="InterPro" id="IPR010982">
    <property type="entry name" value="Lambda_DNA-bd_dom_sf"/>
</dbReference>
<feature type="domain" description="HTH cro/C1-type" evidence="2">
    <location>
        <begin position="15"/>
        <end position="69"/>
    </location>
</feature>
<dbReference type="PROSITE" id="PS50943">
    <property type="entry name" value="HTH_CROC1"/>
    <property type="match status" value="1"/>
</dbReference>
<dbReference type="EMBL" id="MFIX01000163">
    <property type="protein sequence ID" value="OGG03025.1"/>
    <property type="molecule type" value="Genomic_DNA"/>
</dbReference>
<dbReference type="SMART" id="SM00530">
    <property type="entry name" value="HTH_XRE"/>
    <property type="match status" value="1"/>
</dbReference>
<sequence>MNTTVDQKRIIGENIKAARKIKGLSQRALAEKLGIAFQNLSVWENGKGAPSAKYLMKLAEILSISLDQLTSKSGFIASLERGSMERAGYGAYTGGGEYGQADSALQRALQNEIPKIVQRELSDNHTLKLIIAYLEEILGILRHGSQVRPELRQAADSQGHRTYSPAALQIPLPPVDLAKEKRKSWERNAATLLKWSESDQSFWVPAWALEKYCRTVEPSPYGENLGEVSKALKDYVEQGAR</sequence>
<reference evidence="3 4" key="1">
    <citation type="journal article" date="2016" name="Nat. Commun.">
        <title>Thousands of microbial genomes shed light on interconnected biogeochemical processes in an aquifer system.</title>
        <authorList>
            <person name="Anantharaman K."/>
            <person name="Brown C.T."/>
            <person name="Hug L.A."/>
            <person name="Sharon I."/>
            <person name="Castelle C.J."/>
            <person name="Probst A.J."/>
            <person name="Thomas B.C."/>
            <person name="Singh A."/>
            <person name="Wilkins M.J."/>
            <person name="Karaoz U."/>
            <person name="Brodie E.L."/>
            <person name="Williams K.H."/>
            <person name="Hubbard S.S."/>
            <person name="Banfield J.F."/>
        </authorList>
    </citation>
    <scope>NUCLEOTIDE SEQUENCE [LARGE SCALE GENOMIC DNA]</scope>
</reference>
<dbReference type="GO" id="GO:0003677">
    <property type="term" value="F:DNA binding"/>
    <property type="evidence" value="ECO:0007669"/>
    <property type="project" value="UniProtKB-KW"/>
</dbReference>
<dbReference type="PANTHER" id="PTHR46558:SF4">
    <property type="entry name" value="DNA-BIDING PHAGE PROTEIN"/>
    <property type="match status" value="1"/>
</dbReference>
<dbReference type="AlphaFoldDB" id="A0A1F5YSE6"/>
<dbReference type="Pfam" id="PF01381">
    <property type="entry name" value="HTH_3"/>
    <property type="match status" value="1"/>
</dbReference>
<keyword evidence="1" id="KW-0238">DNA-binding</keyword>
<gene>
    <name evidence="3" type="ORF">A3F83_05560</name>
</gene>
<comment type="caution">
    <text evidence="3">The sequence shown here is derived from an EMBL/GenBank/DDBJ whole genome shotgun (WGS) entry which is preliminary data.</text>
</comment>
<dbReference type="Gene3D" id="1.10.260.40">
    <property type="entry name" value="lambda repressor-like DNA-binding domains"/>
    <property type="match status" value="1"/>
</dbReference>
<dbReference type="SUPFAM" id="SSF47413">
    <property type="entry name" value="lambda repressor-like DNA-binding domains"/>
    <property type="match status" value="1"/>
</dbReference>
<evidence type="ECO:0000313" key="3">
    <source>
        <dbReference type="EMBL" id="OGG03025.1"/>
    </source>
</evidence>
<dbReference type="PANTHER" id="PTHR46558">
    <property type="entry name" value="TRACRIPTIONAL REGULATORY PROTEIN-RELATED-RELATED"/>
    <property type="match status" value="1"/>
</dbReference>
<dbReference type="InterPro" id="IPR001387">
    <property type="entry name" value="Cro/C1-type_HTH"/>
</dbReference>